<evidence type="ECO:0000256" key="5">
    <source>
        <dbReference type="PIRNR" id="PIRNR000915"/>
    </source>
</evidence>
<evidence type="ECO:0000256" key="6">
    <source>
        <dbReference type="PIRSR" id="PIRSR000915-1"/>
    </source>
</evidence>
<feature type="binding site" evidence="8">
    <location>
        <position position="35"/>
    </location>
    <ligand>
        <name>Mg(2+)</name>
        <dbReference type="ChEBI" id="CHEBI:18420"/>
    </ligand>
</feature>
<dbReference type="InterPro" id="IPR036412">
    <property type="entry name" value="HAD-like_sf"/>
</dbReference>
<organism evidence="9 10">
    <name type="scientific">Ascobolus immersus RN42</name>
    <dbReference type="NCBI Taxonomy" id="1160509"/>
    <lineage>
        <taxon>Eukaryota</taxon>
        <taxon>Fungi</taxon>
        <taxon>Dikarya</taxon>
        <taxon>Ascomycota</taxon>
        <taxon>Pezizomycotina</taxon>
        <taxon>Pezizomycetes</taxon>
        <taxon>Pezizales</taxon>
        <taxon>Ascobolaceae</taxon>
        <taxon>Ascobolus</taxon>
    </lineage>
</organism>
<dbReference type="EC" id="3.1.3.41" evidence="3 5"/>
<evidence type="ECO:0000256" key="4">
    <source>
        <dbReference type="ARBA" id="ARBA00069197"/>
    </source>
</evidence>
<evidence type="ECO:0000256" key="3">
    <source>
        <dbReference type="ARBA" id="ARBA00066659"/>
    </source>
</evidence>
<feature type="binding site" evidence="8">
    <location>
        <position position="37"/>
    </location>
    <ligand>
        <name>Mg(2+)</name>
        <dbReference type="ChEBI" id="CHEBI:18420"/>
    </ligand>
</feature>
<dbReference type="Proteomes" id="UP000275078">
    <property type="component" value="Unassembled WGS sequence"/>
</dbReference>
<dbReference type="Pfam" id="PF13344">
    <property type="entry name" value="Hydrolase_6"/>
    <property type="match status" value="1"/>
</dbReference>
<dbReference type="GO" id="GO:0008967">
    <property type="term" value="F:phosphoglycolate phosphatase activity"/>
    <property type="evidence" value="ECO:0007669"/>
    <property type="project" value="TreeGrafter"/>
</dbReference>
<dbReference type="EMBL" id="ML119787">
    <property type="protein sequence ID" value="RPA74561.1"/>
    <property type="molecule type" value="Genomic_DNA"/>
</dbReference>
<protein>
    <recommendedName>
        <fullName evidence="4 5">4-nitrophenylphosphatase</fullName>
        <shortName evidence="5">PNPPase</shortName>
        <ecNumber evidence="3 5">3.1.3.41</ecNumber>
    </recommendedName>
</protein>
<keyword evidence="8" id="KW-0479">Metal-binding</keyword>
<dbReference type="Gene3D" id="3.40.50.1000">
    <property type="entry name" value="HAD superfamily/HAD-like"/>
    <property type="match status" value="2"/>
</dbReference>
<dbReference type="InterPro" id="IPR006357">
    <property type="entry name" value="HAD-SF_hydro_IIA"/>
</dbReference>
<dbReference type="OrthoDB" id="413953at2759"/>
<name>A0A3N4HR83_ASCIM</name>
<keyword evidence="10" id="KW-1185">Reference proteome</keyword>
<feature type="active site" description="Proton donor" evidence="6">
    <location>
        <position position="37"/>
    </location>
</feature>
<keyword evidence="1 5" id="KW-0378">Hydrolase</keyword>
<dbReference type="InterPro" id="IPR006349">
    <property type="entry name" value="PGP_euk"/>
</dbReference>
<proteinExistence type="predicted"/>
<evidence type="ECO:0000313" key="9">
    <source>
        <dbReference type="EMBL" id="RPA74561.1"/>
    </source>
</evidence>
<feature type="binding site" evidence="8">
    <location>
        <position position="256"/>
    </location>
    <ligand>
        <name>Mg(2+)</name>
        <dbReference type="ChEBI" id="CHEBI:18420"/>
    </ligand>
</feature>
<accession>A0A3N4HR83</accession>
<dbReference type="AlphaFoldDB" id="A0A3N4HR83"/>
<dbReference type="NCBIfam" id="TIGR01452">
    <property type="entry name" value="PGP_euk"/>
    <property type="match status" value="1"/>
</dbReference>
<dbReference type="GO" id="GO:0004035">
    <property type="term" value="F:alkaline phosphatase activity"/>
    <property type="evidence" value="ECO:0007669"/>
    <property type="project" value="TreeGrafter"/>
</dbReference>
<dbReference type="STRING" id="1160509.A0A3N4HR83"/>
<feature type="active site" description="Nucleophile" evidence="6">
    <location>
        <position position="35"/>
    </location>
</feature>
<dbReference type="NCBIfam" id="TIGR01460">
    <property type="entry name" value="HAD-SF-IIA"/>
    <property type="match status" value="1"/>
</dbReference>
<evidence type="ECO:0000256" key="1">
    <source>
        <dbReference type="ARBA" id="ARBA00022801"/>
    </source>
</evidence>
<feature type="binding site" evidence="7">
    <location>
        <position position="231"/>
    </location>
    <ligand>
        <name>substrate</name>
    </ligand>
</feature>
<dbReference type="PANTHER" id="PTHR19288:SF46">
    <property type="entry name" value="HALOACID DEHALOGENASE-LIKE HYDROLASE DOMAIN-CONTAINING PROTEIN 2"/>
    <property type="match status" value="1"/>
</dbReference>
<dbReference type="Pfam" id="PF13242">
    <property type="entry name" value="Hydrolase_like"/>
    <property type="match status" value="1"/>
</dbReference>
<evidence type="ECO:0000256" key="2">
    <source>
        <dbReference type="ARBA" id="ARBA00050247"/>
    </source>
</evidence>
<dbReference type="PIRSF" id="PIRSF000915">
    <property type="entry name" value="PGP-type_phosphatase"/>
    <property type="match status" value="1"/>
</dbReference>
<evidence type="ECO:0000256" key="7">
    <source>
        <dbReference type="PIRSR" id="PIRSR000915-2"/>
    </source>
</evidence>
<evidence type="ECO:0000256" key="8">
    <source>
        <dbReference type="PIRSR" id="PIRSR000915-3"/>
    </source>
</evidence>
<comment type="catalytic activity">
    <reaction evidence="2 5">
        <text>4-nitrophenyl phosphate + H2O = 4-nitrophenol + phosphate + H(+)</text>
        <dbReference type="Rhea" id="RHEA:21664"/>
        <dbReference type="ChEBI" id="CHEBI:15377"/>
        <dbReference type="ChEBI" id="CHEBI:15378"/>
        <dbReference type="ChEBI" id="CHEBI:43474"/>
        <dbReference type="ChEBI" id="CHEBI:57917"/>
        <dbReference type="ChEBI" id="CHEBI:61146"/>
        <dbReference type="EC" id="3.1.3.41"/>
    </reaction>
</comment>
<gene>
    <name evidence="9" type="ORF">BJ508DRAFT_418575</name>
</gene>
<keyword evidence="8" id="KW-0460">Magnesium</keyword>
<evidence type="ECO:0000313" key="10">
    <source>
        <dbReference type="Proteomes" id="UP000275078"/>
    </source>
</evidence>
<dbReference type="GO" id="GO:0046872">
    <property type="term" value="F:metal ion binding"/>
    <property type="evidence" value="ECO:0007669"/>
    <property type="project" value="UniProtKB-KW"/>
</dbReference>
<dbReference type="InterPro" id="IPR023214">
    <property type="entry name" value="HAD_sf"/>
</dbReference>
<dbReference type="SUPFAM" id="SSF56784">
    <property type="entry name" value="HAD-like"/>
    <property type="match status" value="1"/>
</dbReference>
<comment type="cofactor">
    <cofactor evidence="8">
        <name>Mg(2+)</name>
        <dbReference type="ChEBI" id="CHEBI:18420"/>
    </cofactor>
    <text evidence="8">Divalent metal ions. Mg(2+) is the most effective.</text>
</comment>
<dbReference type="PANTHER" id="PTHR19288">
    <property type="entry name" value="4-NITROPHENYLPHOSPHATASE-RELATED"/>
    <property type="match status" value="1"/>
</dbReference>
<reference evidence="9 10" key="1">
    <citation type="journal article" date="2018" name="Nat. Ecol. Evol.">
        <title>Pezizomycetes genomes reveal the molecular basis of ectomycorrhizal truffle lifestyle.</title>
        <authorList>
            <person name="Murat C."/>
            <person name="Payen T."/>
            <person name="Noel B."/>
            <person name="Kuo A."/>
            <person name="Morin E."/>
            <person name="Chen J."/>
            <person name="Kohler A."/>
            <person name="Krizsan K."/>
            <person name="Balestrini R."/>
            <person name="Da Silva C."/>
            <person name="Montanini B."/>
            <person name="Hainaut M."/>
            <person name="Levati E."/>
            <person name="Barry K.W."/>
            <person name="Belfiori B."/>
            <person name="Cichocki N."/>
            <person name="Clum A."/>
            <person name="Dockter R.B."/>
            <person name="Fauchery L."/>
            <person name="Guy J."/>
            <person name="Iotti M."/>
            <person name="Le Tacon F."/>
            <person name="Lindquist E.A."/>
            <person name="Lipzen A."/>
            <person name="Malagnac F."/>
            <person name="Mello A."/>
            <person name="Molinier V."/>
            <person name="Miyauchi S."/>
            <person name="Poulain J."/>
            <person name="Riccioni C."/>
            <person name="Rubini A."/>
            <person name="Sitrit Y."/>
            <person name="Splivallo R."/>
            <person name="Traeger S."/>
            <person name="Wang M."/>
            <person name="Zifcakova L."/>
            <person name="Wipf D."/>
            <person name="Zambonelli A."/>
            <person name="Paolocci F."/>
            <person name="Nowrousian M."/>
            <person name="Ottonello S."/>
            <person name="Baldrian P."/>
            <person name="Spatafora J.W."/>
            <person name="Henrissat B."/>
            <person name="Nagy L.G."/>
            <person name="Aury J.M."/>
            <person name="Wincker P."/>
            <person name="Grigoriev I.V."/>
            <person name="Bonfante P."/>
            <person name="Martin F.M."/>
        </authorList>
    </citation>
    <scope>NUCLEOTIDE SEQUENCE [LARGE SCALE GENOMIC DNA]</scope>
    <source>
        <strain evidence="9 10">RN42</strain>
    </source>
</reference>
<dbReference type="GO" id="GO:0005737">
    <property type="term" value="C:cytoplasm"/>
    <property type="evidence" value="ECO:0007669"/>
    <property type="project" value="TreeGrafter"/>
</dbReference>
<sequence>MSDSVVPPPAQPPVKLETPQQFREFIDQFDTFLFDCDGVLWSGSQQIPHVGEVLNYLRDLGKSLIFVTNNSTASRQSYVPKFEKLGLSVDPSEVFPSSYSAACYISTVLQIPTGSKLFVIGESGITSELTDLGYIVLGGDNEEDRRAWHDEEYDAIVPDGDVKAVVVGLDRHINYAKLARGYHHLQVPGCHFIATNTDATYPSSRKLFPGAGSILAPLELMVGRKAVSCGKPHPAMMDAIEGVRGVDRARTCMVGDRLDTDVKFGVDSGLGGTLAVLTGVVKEEEIVSGRFGVWSKYYAESLGELIKAKQQ</sequence>
<dbReference type="FunFam" id="3.40.50.1000:FF:000039">
    <property type="entry name" value="Phosphoglycolate phosphatase"/>
    <property type="match status" value="1"/>
</dbReference>